<keyword evidence="3" id="KW-0732">Signal</keyword>
<reference evidence="5" key="1">
    <citation type="journal article" date="2019" name="Int. J. Syst. Evol. Microbiol.">
        <title>The Global Catalogue of Microorganisms (GCM) 10K type strain sequencing project: providing services to taxonomists for standard genome sequencing and annotation.</title>
        <authorList>
            <consortium name="The Broad Institute Genomics Platform"/>
            <consortium name="The Broad Institute Genome Sequencing Center for Infectious Disease"/>
            <person name="Wu L."/>
            <person name="Ma J."/>
        </authorList>
    </citation>
    <scope>NUCLEOTIDE SEQUENCE [LARGE SCALE GENOMIC DNA]</scope>
    <source>
        <strain evidence="5">JCM 16914</strain>
    </source>
</reference>
<feature type="compositionally biased region" description="Polar residues" evidence="2">
    <location>
        <begin position="316"/>
        <end position="327"/>
    </location>
</feature>
<dbReference type="NCBIfam" id="TIGR03505">
    <property type="entry name" value="FimV_core"/>
    <property type="match status" value="1"/>
</dbReference>
<protein>
    <recommendedName>
        <fullName evidence="6">LysM domain-containing protein</fullName>
    </recommendedName>
</protein>
<gene>
    <name evidence="4" type="ORF">GCM10022228_18410</name>
</gene>
<evidence type="ECO:0008006" key="6">
    <source>
        <dbReference type="Google" id="ProtNLM"/>
    </source>
</evidence>
<dbReference type="Proteomes" id="UP001500133">
    <property type="component" value="Unassembled WGS sequence"/>
</dbReference>
<evidence type="ECO:0000256" key="2">
    <source>
        <dbReference type="SAM" id="MobiDB-lite"/>
    </source>
</evidence>
<dbReference type="EMBL" id="BAAAZT010000074">
    <property type="protein sequence ID" value="GAA3908299.1"/>
    <property type="molecule type" value="Genomic_DNA"/>
</dbReference>
<evidence type="ECO:0000313" key="5">
    <source>
        <dbReference type="Proteomes" id="UP001500133"/>
    </source>
</evidence>
<sequence length="327" mass="35119">MKRSPVLAGLLVLMLAPLPACADDGEPESAGLRDALSHTQQSLHVSSGDALWNVAKRVKPAAASVEQAMLALVAANPEAFPSGNINDMNANAELRVPGVARMLSRSKAQAIQTIDYMNIAWRIRGPNGPVHVPLGPEDAAAQQALADRTRKPALPVQDTASLDADAAALAARLGQLNGQDEREAMQIKLERITAQRDRLRDEVTRLKTEMTRLTEELALQEVELARREVRERAAPGGAGEQGATGQGAPVAPASELAVARRGMLSLAAQYRWPLVAGALVTVWLGWRYRRRFTAGFAPSRGEQENAARSGEKVAFTPSSQDNTRSFS</sequence>
<feature type="chain" id="PRO_5045864344" description="LysM domain-containing protein" evidence="3">
    <location>
        <begin position="23"/>
        <end position="327"/>
    </location>
</feature>
<dbReference type="InterPro" id="IPR020012">
    <property type="entry name" value="LysM_FimV"/>
</dbReference>
<keyword evidence="1" id="KW-0175">Coiled coil</keyword>
<keyword evidence="5" id="KW-1185">Reference proteome</keyword>
<evidence type="ECO:0000256" key="1">
    <source>
        <dbReference type="SAM" id="Coils"/>
    </source>
</evidence>
<evidence type="ECO:0000256" key="3">
    <source>
        <dbReference type="SAM" id="SignalP"/>
    </source>
</evidence>
<feature type="signal peptide" evidence="3">
    <location>
        <begin position="1"/>
        <end position="22"/>
    </location>
</feature>
<feature type="region of interest" description="Disordered" evidence="2">
    <location>
        <begin position="299"/>
        <end position="327"/>
    </location>
</feature>
<name>A0ABP7LTE9_9GAMM</name>
<accession>A0ABP7LTE9</accession>
<organism evidence="4 5">
    <name type="scientific">Halomonas cibimaris</name>
    <dbReference type="NCBI Taxonomy" id="657012"/>
    <lineage>
        <taxon>Bacteria</taxon>
        <taxon>Pseudomonadati</taxon>
        <taxon>Pseudomonadota</taxon>
        <taxon>Gammaproteobacteria</taxon>
        <taxon>Oceanospirillales</taxon>
        <taxon>Halomonadaceae</taxon>
        <taxon>Halomonas</taxon>
    </lineage>
</organism>
<evidence type="ECO:0000313" key="4">
    <source>
        <dbReference type="EMBL" id="GAA3908299.1"/>
    </source>
</evidence>
<comment type="caution">
    <text evidence="4">The sequence shown here is derived from an EMBL/GenBank/DDBJ whole genome shotgun (WGS) entry which is preliminary data.</text>
</comment>
<feature type="compositionally biased region" description="Basic and acidic residues" evidence="2">
    <location>
        <begin position="301"/>
        <end position="311"/>
    </location>
</feature>
<dbReference type="RefSeq" id="WP_344704603.1">
    <property type="nucleotide sequence ID" value="NZ_BAAAZT010000074.1"/>
</dbReference>
<proteinExistence type="predicted"/>
<feature type="coiled-coil region" evidence="1">
    <location>
        <begin position="182"/>
        <end position="223"/>
    </location>
</feature>